<evidence type="ECO:0000256" key="1">
    <source>
        <dbReference type="SAM" id="MobiDB-lite"/>
    </source>
</evidence>
<name>A0A2S5T779_9BURK</name>
<dbReference type="RefSeq" id="WP_104356521.1">
    <property type="nucleotide sequence ID" value="NZ_CALFFA010000022.1"/>
</dbReference>
<reference evidence="2 4" key="1">
    <citation type="submission" date="2018-02" db="EMBL/GenBank/DDBJ databases">
        <title>Reclassifiation of [Polyangium] brachysporum DSM 7029 as Guopingzhaonella breviflexa gen. nov., sp. nov., a member of the family Comamonadaceae.</title>
        <authorList>
            <person name="Tang B."/>
        </authorList>
    </citation>
    <scope>NUCLEOTIDE SEQUENCE [LARGE SCALE GENOMIC DNA]</scope>
    <source>
        <strain evidence="2 4">DSM 15344</strain>
    </source>
</reference>
<feature type="compositionally biased region" description="Low complexity" evidence="1">
    <location>
        <begin position="1"/>
        <end position="19"/>
    </location>
</feature>
<protein>
    <submittedName>
        <fullName evidence="2 3">Hemin uptake protein HemP</fullName>
    </submittedName>
</protein>
<dbReference type="AlphaFoldDB" id="A0A2S5T779"/>
<dbReference type="Proteomes" id="UP000239406">
    <property type="component" value="Unassembled WGS sequence"/>
</dbReference>
<evidence type="ECO:0000313" key="3">
    <source>
        <dbReference type="EMBL" id="TCP09804.1"/>
    </source>
</evidence>
<dbReference type="EMBL" id="SLXF01000001">
    <property type="protein sequence ID" value="TCP09804.1"/>
    <property type="molecule type" value="Genomic_DNA"/>
</dbReference>
<dbReference type="InterPro" id="IPR019600">
    <property type="entry name" value="Hemin_uptake_protein_HemP"/>
</dbReference>
<keyword evidence="4" id="KW-1185">Reference proteome</keyword>
<dbReference type="Pfam" id="PF10636">
    <property type="entry name" value="hemP"/>
    <property type="match status" value="1"/>
</dbReference>
<proteinExistence type="predicted"/>
<evidence type="ECO:0000313" key="4">
    <source>
        <dbReference type="Proteomes" id="UP000239406"/>
    </source>
</evidence>
<dbReference type="EMBL" id="PSNY01000004">
    <property type="protein sequence ID" value="PPE70831.1"/>
    <property type="molecule type" value="Genomic_DNA"/>
</dbReference>
<reference evidence="3 5" key="2">
    <citation type="submission" date="2019-03" db="EMBL/GenBank/DDBJ databases">
        <title>Genomic Encyclopedia of Type Strains, Phase IV (KMG-IV): sequencing the most valuable type-strain genomes for metagenomic binning, comparative biology and taxonomic classification.</title>
        <authorList>
            <person name="Goeker M."/>
        </authorList>
    </citation>
    <scope>NUCLEOTIDE SEQUENCE [LARGE SCALE GENOMIC DNA]</scope>
    <source>
        <strain evidence="3 5">DSM 15264</strain>
    </source>
</reference>
<gene>
    <name evidence="2" type="ORF">C1702_04645</name>
    <name evidence="3" type="ORF">EV676_101383</name>
</gene>
<comment type="caution">
    <text evidence="2">The sequence shown here is derived from an EMBL/GenBank/DDBJ whole genome shotgun (WGS) entry which is preliminary data.</text>
</comment>
<evidence type="ECO:0000313" key="2">
    <source>
        <dbReference type="EMBL" id="PPE70831.1"/>
    </source>
</evidence>
<dbReference type="Proteomes" id="UP000294772">
    <property type="component" value="Unassembled WGS sequence"/>
</dbReference>
<feature type="region of interest" description="Disordered" evidence="1">
    <location>
        <begin position="1"/>
        <end position="29"/>
    </location>
</feature>
<sequence length="78" mass="8270">MKPSALATEPATAPTAVPAHRPDASPRGRLQPQAEAAEALEAIASSALLRGRKSVRIEHNGALYQLRATKFGKLILTK</sequence>
<evidence type="ECO:0000313" key="5">
    <source>
        <dbReference type="Proteomes" id="UP000294772"/>
    </source>
</evidence>
<organism evidence="2 4">
    <name type="scientific">Caldimonas thermodepolymerans</name>
    <dbReference type="NCBI Taxonomy" id="215580"/>
    <lineage>
        <taxon>Bacteria</taxon>
        <taxon>Pseudomonadati</taxon>
        <taxon>Pseudomonadota</taxon>
        <taxon>Betaproteobacteria</taxon>
        <taxon>Burkholderiales</taxon>
        <taxon>Sphaerotilaceae</taxon>
        <taxon>Caldimonas</taxon>
    </lineage>
</organism>
<accession>A0A2S5T779</accession>
<dbReference type="Gene3D" id="2.10.70.10">
    <property type="entry name" value="Complement Module, domain 1"/>
    <property type="match status" value="1"/>
</dbReference>